<evidence type="ECO:0000313" key="10">
    <source>
        <dbReference type="Proteomes" id="UP000808914"/>
    </source>
</evidence>
<dbReference type="SUPFAM" id="SSF55781">
    <property type="entry name" value="GAF domain-like"/>
    <property type="match status" value="2"/>
</dbReference>
<keyword evidence="4" id="KW-0547">Nucleotide-binding</keyword>
<evidence type="ECO:0000256" key="7">
    <source>
        <dbReference type="ARBA" id="ARBA00023012"/>
    </source>
</evidence>
<dbReference type="InterPro" id="IPR003594">
    <property type="entry name" value="HATPase_dom"/>
</dbReference>
<name>A0ABS2PX85_9BACL</name>
<dbReference type="RefSeq" id="WP_205001846.1">
    <property type="nucleotide sequence ID" value="NZ_JAFBER010000001.1"/>
</dbReference>
<dbReference type="EC" id="2.7.13.3" evidence="2"/>
<dbReference type="InterPro" id="IPR005467">
    <property type="entry name" value="His_kinase_dom"/>
</dbReference>
<dbReference type="SMART" id="SM00387">
    <property type="entry name" value="HATPase_c"/>
    <property type="match status" value="1"/>
</dbReference>
<feature type="domain" description="Histidine kinase" evidence="8">
    <location>
        <begin position="334"/>
        <end position="525"/>
    </location>
</feature>
<dbReference type="EMBL" id="JAFBER010000001">
    <property type="protein sequence ID" value="MBM7643912.1"/>
    <property type="molecule type" value="Genomic_DNA"/>
</dbReference>
<comment type="caution">
    <text evidence="9">The sequence shown here is derived from an EMBL/GenBank/DDBJ whole genome shotgun (WGS) entry which is preliminary data.</text>
</comment>
<dbReference type="Pfam" id="PF02518">
    <property type="entry name" value="HATPase_c"/>
    <property type="match status" value="1"/>
</dbReference>
<dbReference type="GO" id="GO:0016301">
    <property type="term" value="F:kinase activity"/>
    <property type="evidence" value="ECO:0007669"/>
    <property type="project" value="UniProtKB-KW"/>
</dbReference>
<dbReference type="Proteomes" id="UP000808914">
    <property type="component" value="Unassembled WGS sequence"/>
</dbReference>
<gene>
    <name evidence="9" type="ORF">JOD45_000103</name>
</gene>
<dbReference type="SMART" id="SM00065">
    <property type="entry name" value="GAF"/>
    <property type="match status" value="1"/>
</dbReference>
<evidence type="ECO:0000256" key="5">
    <source>
        <dbReference type="ARBA" id="ARBA00022777"/>
    </source>
</evidence>
<keyword evidence="3" id="KW-0808">Transferase</keyword>
<dbReference type="Pfam" id="PF07730">
    <property type="entry name" value="HisKA_3"/>
    <property type="match status" value="1"/>
</dbReference>
<dbReference type="SUPFAM" id="SSF55874">
    <property type="entry name" value="ATPase domain of HSP90 chaperone/DNA topoisomerase II/histidine kinase"/>
    <property type="match status" value="1"/>
</dbReference>
<keyword evidence="10" id="KW-1185">Reference proteome</keyword>
<reference evidence="9 10" key="1">
    <citation type="submission" date="2021-01" db="EMBL/GenBank/DDBJ databases">
        <title>Genomic Encyclopedia of Type Strains, Phase IV (KMG-IV): sequencing the most valuable type-strain genomes for metagenomic binning, comparative biology and taxonomic classification.</title>
        <authorList>
            <person name="Goeker M."/>
        </authorList>
    </citation>
    <scope>NUCLEOTIDE SEQUENCE [LARGE SCALE GENOMIC DNA]</scope>
    <source>
        <strain evidence="9 10">DSM 28236</strain>
    </source>
</reference>
<accession>A0ABS2PX85</accession>
<dbReference type="PROSITE" id="PS50109">
    <property type="entry name" value="HIS_KIN"/>
    <property type="match status" value="1"/>
</dbReference>
<dbReference type="InterPro" id="IPR050482">
    <property type="entry name" value="Sensor_HK_TwoCompSys"/>
</dbReference>
<dbReference type="Gene3D" id="3.30.565.10">
    <property type="entry name" value="Histidine kinase-like ATPase, C-terminal domain"/>
    <property type="match status" value="1"/>
</dbReference>
<organism evidence="9 10">
    <name type="scientific">Scopulibacillus daqui</name>
    <dbReference type="NCBI Taxonomy" id="1469162"/>
    <lineage>
        <taxon>Bacteria</taxon>
        <taxon>Bacillati</taxon>
        <taxon>Bacillota</taxon>
        <taxon>Bacilli</taxon>
        <taxon>Bacillales</taxon>
        <taxon>Sporolactobacillaceae</taxon>
        <taxon>Scopulibacillus</taxon>
    </lineage>
</organism>
<dbReference type="PANTHER" id="PTHR24421:SF40">
    <property type="entry name" value="SENSOR HISTIDINE KINASE YHCY"/>
    <property type="match status" value="1"/>
</dbReference>
<dbReference type="Gene3D" id="1.20.5.1930">
    <property type="match status" value="1"/>
</dbReference>
<keyword evidence="5 9" id="KW-0418">Kinase</keyword>
<keyword evidence="6" id="KW-0067">ATP-binding</keyword>
<proteinExistence type="predicted"/>
<dbReference type="InterPro" id="IPR036890">
    <property type="entry name" value="HATPase_C_sf"/>
</dbReference>
<evidence type="ECO:0000313" key="9">
    <source>
        <dbReference type="EMBL" id="MBM7643912.1"/>
    </source>
</evidence>
<dbReference type="InterPro" id="IPR029016">
    <property type="entry name" value="GAF-like_dom_sf"/>
</dbReference>
<evidence type="ECO:0000256" key="1">
    <source>
        <dbReference type="ARBA" id="ARBA00000085"/>
    </source>
</evidence>
<protein>
    <recommendedName>
        <fullName evidence="2">histidine kinase</fullName>
        <ecNumber evidence="2">2.7.13.3</ecNumber>
    </recommendedName>
</protein>
<evidence type="ECO:0000256" key="3">
    <source>
        <dbReference type="ARBA" id="ARBA00022679"/>
    </source>
</evidence>
<dbReference type="InterPro" id="IPR003018">
    <property type="entry name" value="GAF"/>
</dbReference>
<sequence>MKSFVDEVNLLKVIAETLNRSNDMKQMLQHVLEKLLEITGLSTGWIFIAGEEPDYQFVAGENLPQALSKDHYKPMCSGKCFCLSQYWDQKLTQAVNIINCKRIEDAEKSHAGDTGGITHHATVPILAGGEHFGILNVTAPFRDTFDQYELNLLQSVAYQIGTAIKKMKLFEAEQKRAEDYAKLDEASRAIWESANIDELYKRTVSHAVKIFGFRQCALLIEKNSRMELAAYYDNGKQKDKPGFSVKSSLFADIKTLGVYKAKVENDDHFPIQNPSYYVPILAGSALYGYLALDKDIDVTPEVLKAFAEHIGLAIGNFRLQEKNQHIQIIEERNRLARDLHDAVSQKLFSLSLTAKGALKIKDSHEEMLAEALDDIRTLAKEAMGEMKAMIWQLRPHGLENGLLSAAETYGEALGLRLTVTSEHLGQLPAAVKETVWRVLQEALNNISKHSQSDQAEIVIKAQESDLFVRVADHGIGFDLNEKLRKNSTLGLKTMRERIEGLNGEFNIEARPGEGAVITFQIPLQMIE</sequence>
<evidence type="ECO:0000259" key="8">
    <source>
        <dbReference type="PROSITE" id="PS50109"/>
    </source>
</evidence>
<evidence type="ECO:0000256" key="2">
    <source>
        <dbReference type="ARBA" id="ARBA00012438"/>
    </source>
</evidence>
<dbReference type="PANTHER" id="PTHR24421">
    <property type="entry name" value="NITRATE/NITRITE SENSOR PROTEIN NARX-RELATED"/>
    <property type="match status" value="1"/>
</dbReference>
<dbReference type="CDD" id="cd16917">
    <property type="entry name" value="HATPase_UhpB-NarQ-NarX-like"/>
    <property type="match status" value="1"/>
</dbReference>
<keyword evidence="7" id="KW-0902">Two-component regulatory system</keyword>
<dbReference type="InterPro" id="IPR011712">
    <property type="entry name" value="Sig_transdc_His_kin_sub3_dim/P"/>
</dbReference>
<dbReference type="Pfam" id="PF13185">
    <property type="entry name" value="GAF_2"/>
    <property type="match status" value="1"/>
</dbReference>
<evidence type="ECO:0000256" key="6">
    <source>
        <dbReference type="ARBA" id="ARBA00022840"/>
    </source>
</evidence>
<evidence type="ECO:0000256" key="4">
    <source>
        <dbReference type="ARBA" id="ARBA00022741"/>
    </source>
</evidence>
<dbReference type="Gene3D" id="3.30.450.40">
    <property type="match status" value="2"/>
</dbReference>
<comment type="catalytic activity">
    <reaction evidence="1">
        <text>ATP + protein L-histidine = ADP + protein N-phospho-L-histidine.</text>
        <dbReference type="EC" id="2.7.13.3"/>
    </reaction>
</comment>